<name>A0A1E1KXR1_9HELO</name>
<reference evidence="3" key="1">
    <citation type="submission" date="2016-03" db="EMBL/GenBank/DDBJ databases">
        <authorList>
            <person name="Guldener U."/>
        </authorList>
    </citation>
    <scope>NUCLEOTIDE SEQUENCE [LARGE SCALE GENOMIC DNA]</scope>
    <source>
        <strain evidence="3">04CH-RAC-A.6.1</strain>
    </source>
</reference>
<dbReference type="PROSITE" id="PS50088">
    <property type="entry name" value="ANK_REPEAT"/>
    <property type="match status" value="1"/>
</dbReference>
<organism evidence="2 3">
    <name type="scientific">Rhynchosporium agropyri</name>
    <dbReference type="NCBI Taxonomy" id="914238"/>
    <lineage>
        <taxon>Eukaryota</taxon>
        <taxon>Fungi</taxon>
        <taxon>Dikarya</taxon>
        <taxon>Ascomycota</taxon>
        <taxon>Pezizomycotina</taxon>
        <taxon>Leotiomycetes</taxon>
        <taxon>Helotiales</taxon>
        <taxon>Ploettnerulaceae</taxon>
        <taxon>Rhynchosporium</taxon>
    </lineage>
</organism>
<dbReference type="Pfam" id="PF00023">
    <property type="entry name" value="Ank"/>
    <property type="match status" value="1"/>
</dbReference>
<sequence length="364" mass="41432">MAEILGTIASGFAVISLAIQIAETIQSLKNFHILMQSAPTDILFAIEELETLSMVLEDVDRSMQEQVFLDPRIKLMVVKSWRMCQVATDGLVELVNKLEEHIGKGKMRAKFKFAKRKGQIDEFRTRIECAKTTMLLANQICYQATQRQRWETLDKDVLHLQRSHERNHNIIEREVTQIRAFVIIAPQSSFPSSQKLFADFGTAEVDADNGNETDVELRISKRTSSSGSRQHRPRFNDQNGRILLSGLLAINFARGEKFTTTSILFGLPRWIFARRLEVRMMKSQQGWDQSFRSCRMISYESEVFNCCMEGDVAGLQRLFSDGQATPFELDPGGRTPLHYAALYAQPAICNLLLELGADVNRQTF</sequence>
<dbReference type="Proteomes" id="UP000178912">
    <property type="component" value="Unassembled WGS sequence"/>
</dbReference>
<dbReference type="SMART" id="SM00248">
    <property type="entry name" value="ANK"/>
    <property type="match status" value="1"/>
</dbReference>
<dbReference type="PROSITE" id="PS50297">
    <property type="entry name" value="ANK_REP_REGION"/>
    <property type="match status" value="1"/>
</dbReference>
<dbReference type="OrthoDB" id="3200163at2759"/>
<proteinExistence type="predicted"/>
<dbReference type="AlphaFoldDB" id="A0A1E1KXR1"/>
<dbReference type="InterPro" id="IPR036770">
    <property type="entry name" value="Ankyrin_rpt-contain_sf"/>
</dbReference>
<accession>A0A1E1KXR1</accession>
<evidence type="ECO:0000313" key="3">
    <source>
        <dbReference type="Proteomes" id="UP000178912"/>
    </source>
</evidence>
<dbReference type="InterPro" id="IPR002110">
    <property type="entry name" value="Ankyrin_rpt"/>
</dbReference>
<feature type="repeat" description="ANK" evidence="1">
    <location>
        <begin position="332"/>
        <end position="364"/>
    </location>
</feature>
<dbReference type="Gene3D" id="1.25.40.20">
    <property type="entry name" value="Ankyrin repeat-containing domain"/>
    <property type="match status" value="1"/>
</dbReference>
<gene>
    <name evidence="2" type="ORF">RAG0_09920</name>
</gene>
<dbReference type="SUPFAM" id="SSF48403">
    <property type="entry name" value="Ankyrin repeat"/>
    <property type="match status" value="1"/>
</dbReference>
<evidence type="ECO:0000313" key="2">
    <source>
        <dbReference type="EMBL" id="CZT03026.1"/>
    </source>
</evidence>
<protein>
    <submittedName>
        <fullName evidence="2">Uncharacterized protein</fullName>
    </submittedName>
</protein>
<dbReference type="EMBL" id="FJUX01000059">
    <property type="protein sequence ID" value="CZT03026.1"/>
    <property type="molecule type" value="Genomic_DNA"/>
</dbReference>
<keyword evidence="1" id="KW-0040">ANK repeat</keyword>
<evidence type="ECO:0000256" key="1">
    <source>
        <dbReference type="PROSITE-ProRule" id="PRU00023"/>
    </source>
</evidence>
<keyword evidence="3" id="KW-1185">Reference proteome</keyword>